<comment type="caution">
    <text evidence="9">The sequence shown here is derived from an EMBL/GenBank/DDBJ whole genome shotgun (WGS) entry which is preliminary data.</text>
</comment>
<dbReference type="Pfam" id="PF13861">
    <property type="entry name" value="FLgD_tudor"/>
    <property type="match status" value="1"/>
</dbReference>
<keyword evidence="3 5" id="KW-1005">Bacterial flagellum biogenesis</keyword>
<keyword evidence="9" id="KW-0969">Cilium</keyword>
<evidence type="ECO:0000256" key="1">
    <source>
        <dbReference type="ARBA" id="ARBA00010577"/>
    </source>
</evidence>
<reference evidence="9 10" key="1">
    <citation type="submission" date="2020-08" db="EMBL/GenBank/DDBJ databases">
        <title>Genomic Encyclopedia of Type Strains, Phase IV (KMG-IV): sequencing the most valuable type-strain genomes for metagenomic binning, comparative biology and taxonomic classification.</title>
        <authorList>
            <person name="Goeker M."/>
        </authorList>
    </citation>
    <scope>NUCLEOTIDE SEQUENCE [LARGE SCALE GENOMIC DNA]</scope>
    <source>
        <strain evidence="9 10">DSM 101806</strain>
    </source>
</reference>
<dbReference type="Gene3D" id="2.30.30.910">
    <property type="match status" value="1"/>
</dbReference>
<proteinExistence type="inferred from homology"/>
<dbReference type="AlphaFoldDB" id="A0A7W6JSN4"/>
<dbReference type="Proteomes" id="UP000557392">
    <property type="component" value="Unassembled WGS sequence"/>
</dbReference>
<feature type="domain" description="FlgD/Vpr Ig-like" evidence="7">
    <location>
        <begin position="106"/>
        <end position="176"/>
    </location>
</feature>
<comment type="function">
    <text evidence="4 5">Required for flagellar hook formation. May act as a scaffolding protein.</text>
</comment>
<evidence type="ECO:0000256" key="2">
    <source>
        <dbReference type="ARBA" id="ARBA00016013"/>
    </source>
</evidence>
<dbReference type="InterPro" id="IPR025963">
    <property type="entry name" value="FLgD_Tudor"/>
</dbReference>
<dbReference type="RefSeq" id="WP_183997980.1">
    <property type="nucleotide sequence ID" value="NZ_JACIEH010000002.1"/>
</dbReference>
<evidence type="ECO:0000259" key="8">
    <source>
        <dbReference type="Pfam" id="PF13861"/>
    </source>
</evidence>
<dbReference type="InterPro" id="IPR025965">
    <property type="entry name" value="FlgD/Vpr_Ig-like"/>
</dbReference>
<accession>A0A7W6JSN4</accession>
<evidence type="ECO:0000259" key="7">
    <source>
        <dbReference type="Pfam" id="PF13860"/>
    </source>
</evidence>
<dbReference type="Pfam" id="PF03963">
    <property type="entry name" value="FlgD"/>
    <property type="match status" value="1"/>
</dbReference>
<evidence type="ECO:0000313" key="10">
    <source>
        <dbReference type="Proteomes" id="UP000557392"/>
    </source>
</evidence>
<protein>
    <recommendedName>
        <fullName evidence="2 5">Basal-body rod modification protein FlgD</fullName>
    </recommendedName>
</protein>
<evidence type="ECO:0000256" key="3">
    <source>
        <dbReference type="ARBA" id="ARBA00022795"/>
    </source>
</evidence>
<evidence type="ECO:0000256" key="6">
    <source>
        <dbReference type="SAM" id="MobiDB-lite"/>
    </source>
</evidence>
<organism evidence="9 10">
    <name type="scientific">Sphingomonas kyeonggiensis</name>
    <dbReference type="NCBI Taxonomy" id="1268553"/>
    <lineage>
        <taxon>Bacteria</taxon>
        <taxon>Pseudomonadati</taxon>
        <taxon>Pseudomonadota</taxon>
        <taxon>Alphaproteobacteria</taxon>
        <taxon>Sphingomonadales</taxon>
        <taxon>Sphingomonadaceae</taxon>
        <taxon>Sphingomonas</taxon>
    </lineage>
</organism>
<gene>
    <name evidence="9" type="ORF">GGR46_002428</name>
</gene>
<evidence type="ECO:0000256" key="4">
    <source>
        <dbReference type="ARBA" id="ARBA00024746"/>
    </source>
</evidence>
<dbReference type="Gene3D" id="2.60.40.4070">
    <property type="match status" value="1"/>
</dbReference>
<feature type="region of interest" description="Disordered" evidence="6">
    <location>
        <begin position="224"/>
        <end position="256"/>
    </location>
</feature>
<sequence length="256" mass="26161">MTTVNTNNTTNTANNTANPNSTGLNADFTMFLKLLTTQMQNQDPLSPMDTSQYTQQLVQYSQVEQSMAQTSTLKDILSTLGTQNLTQASSLIGRAVEVDSPVAGMTDTQAAQWSWTAPRNATSIVATIKDSSGKVVDTRTIEVKGDTGTLAWDGLTSDGKEMPAGKYSLSIKATDASGTEITNTTVHSIGVVNDVQLANGSVLVTVNGSQVDSSKLIRIGVAPAAGNGGTGGSSGGGSNSGGTSGGGTNSQTETGA</sequence>
<comment type="similarity">
    <text evidence="1 5">Belongs to the FlgD family.</text>
</comment>
<dbReference type="GO" id="GO:0044781">
    <property type="term" value="P:bacterial-type flagellum organization"/>
    <property type="evidence" value="ECO:0007669"/>
    <property type="project" value="UniProtKB-UniRule"/>
</dbReference>
<feature type="region of interest" description="Disordered" evidence="6">
    <location>
        <begin position="1"/>
        <end position="22"/>
    </location>
</feature>
<keyword evidence="10" id="KW-1185">Reference proteome</keyword>
<name>A0A7W6JSN4_9SPHN</name>
<feature type="compositionally biased region" description="Gly residues" evidence="6">
    <location>
        <begin position="226"/>
        <end position="248"/>
    </location>
</feature>
<keyword evidence="9" id="KW-0282">Flagellum</keyword>
<evidence type="ECO:0000313" key="9">
    <source>
        <dbReference type="EMBL" id="MBB4098864.1"/>
    </source>
</evidence>
<dbReference type="EMBL" id="JACIEH010000002">
    <property type="protein sequence ID" value="MBB4098864.1"/>
    <property type="molecule type" value="Genomic_DNA"/>
</dbReference>
<dbReference type="Pfam" id="PF13860">
    <property type="entry name" value="FlgD_ig"/>
    <property type="match status" value="1"/>
</dbReference>
<feature type="domain" description="FlgD Tudor-like" evidence="8">
    <location>
        <begin position="85"/>
        <end position="214"/>
    </location>
</feature>
<keyword evidence="9" id="KW-0966">Cell projection</keyword>
<dbReference type="InterPro" id="IPR005648">
    <property type="entry name" value="FlgD"/>
</dbReference>
<evidence type="ECO:0000256" key="5">
    <source>
        <dbReference type="RuleBase" id="RU362076"/>
    </source>
</evidence>